<feature type="compositionally biased region" description="Polar residues" evidence="1">
    <location>
        <begin position="1"/>
        <end position="17"/>
    </location>
</feature>
<feature type="region of interest" description="Disordered" evidence="1">
    <location>
        <begin position="153"/>
        <end position="189"/>
    </location>
</feature>
<gene>
    <name evidence="2" type="ORF">SEPCBS57363_006533</name>
</gene>
<feature type="compositionally biased region" description="Basic and acidic residues" evidence="1">
    <location>
        <begin position="19"/>
        <end position="31"/>
    </location>
</feature>
<dbReference type="EMBL" id="CAWUOM010000204">
    <property type="protein sequence ID" value="CAK7275149.1"/>
    <property type="molecule type" value="Genomic_DNA"/>
</dbReference>
<proteinExistence type="predicted"/>
<reference evidence="2 3" key="1">
    <citation type="submission" date="2024-01" db="EMBL/GenBank/DDBJ databases">
        <authorList>
            <person name="Allen C."/>
            <person name="Tagirdzhanova G."/>
        </authorList>
    </citation>
    <scope>NUCLEOTIDE SEQUENCE [LARGE SCALE GENOMIC DNA]</scope>
    <source>
        <strain evidence="2 3">CBS 573.63</strain>
    </source>
</reference>
<evidence type="ECO:0000313" key="2">
    <source>
        <dbReference type="EMBL" id="CAK7275149.1"/>
    </source>
</evidence>
<sequence length="447" mass="50241">MENTLQDVEASTATIQDDTSDHQKVQEDESYDHQTVHSTSGALLELPRKVPFPPGTVEPYISDVKERWELAMEFCRVQQQHLGYSYFESYAIAVFMLSPIPRLRQDIERATSLQPTSGLASTVACCLSDMREFMGIFEPCLRYEVPFHFQRAKPETSAPGTEPAASLPLRPSSTEMDVGGDDGKDISPRKIRKIVHNQENFDTATSEPSEQDAIKVPALTACAELSEQISHCQTPAEMANARDGNRCILTGEPEPDAVAILPVTPSSAGQDVYPTALLHLLSGPELRRGWEEIFRDKVIDEPQRNLLSFSKHMHKLWDECYFALKPVSATEREVTVQLHWLKFNAGQYDDDDLVNFDTAMQAVCDGDTESWGTPQDAHLPNGDPILTGQLFTIRADSPDQLPNTDLLHLQWFWRRMYAMTSESEFYGGIISGHYFFQDDDDVGSAFR</sequence>
<name>A0ABP0E3X8_9PEZI</name>
<evidence type="ECO:0008006" key="4">
    <source>
        <dbReference type="Google" id="ProtNLM"/>
    </source>
</evidence>
<comment type="caution">
    <text evidence="2">The sequence shown here is derived from an EMBL/GenBank/DDBJ whole genome shotgun (WGS) entry which is preliminary data.</text>
</comment>
<accession>A0ABP0E3X8</accession>
<dbReference type="Proteomes" id="UP001642501">
    <property type="component" value="Unassembled WGS sequence"/>
</dbReference>
<feature type="region of interest" description="Disordered" evidence="1">
    <location>
        <begin position="1"/>
        <end position="31"/>
    </location>
</feature>
<organism evidence="2 3">
    <name type="scientific">Sporothrix epigloea</name>
    <dbReference type="NCBI Taxonomy" id="1892477"/>
    <lineage>
        <taxon>Eukaryota</taxon>
        <taxon>Fungi</taxon>
        <taxon>Dikarya</taxon>
        <taxon>Ascomycota</taxon>
        <taxon>Pezizomycotina</taxon>
        <taxon>Sordariomycetes</taxon>
        <taxon>Sordariomycetidae</taxon>
        <taxon>Ophiostomatales</taxon>
        <taxon>Ophiostomataceae</taxon>
        <taxon>Sporothrix</taxon>
    </lineage>
</organism>
<protein>
    <recommendedName>
        <fullName evidence="4">HNH nuclease domain-containing protein</fullName>
    </recommendedName>
</protein>
<keyword evidence="3" id="KW-1185">Reference proteome</keyword>
<evidence type="ECO:0000313" key="3">
    <source>
        <dbReference type="Proteomes" id="UP001642501"/>
    </source>
</evidence>
<evidence type="ECO:0000256" key="1">
    <source>
        <dbReference type="SAM" id="MobiDB-lite"/>
    </source>
</evidence>